<evidence type="ECO:0000313" key="3">
    <source>
        <dbReference type="Proteomes" id="UP001596417"/>
    </source>
</evidence>
<protein>
    <recommendedName>
        <fullName evidence="4">Holin</fullName>
    </recommendedName>
</protein>
<dbReference type="EMBL" id="JBHTAX010000001">
    <property type="protein sequence ID" value="MFC7191445.1"/>
    <property type="molecule type" value="Genomic_DNA"/>
</dbReference>
<keyword evidence="1" id="KW-0812">Transmembrane</keyword>
<evidence type="ECO:0000313" key="2">
    <source>
        <dbReference type="EMBL" id="MFC7191445.1"/>
    </source>
</evidence>
<dbReference type="RefSeq" id="WP_248909141.1">
    <property type="nucleotide sequence ID" value="NZ_CP109979.1"/>
</dbReference>
<keyword evidence="3" id="KW-1185">Reference proteome</keyword>
<accession>A0ABD5YXY1</accession>
<name>A0ABD5YXY1_9EURY</name>
<feature type="transmembrane region" description="Helical" evidence="1">
    <location>
        <begin position="77"/>
        <end position="95"/>
    </location>
</feature>
<evidence type="ECO:0008006" key="4">
    <source>
        <dbReference type="Google" id="ProtNLM"/>
    </source>
</evidence>
<dbReference type="GeneID" id="76201177"/>
<gene>
    <name evidence="2" type="ORF">ACFQL7_17665</name>
</gene>
<keyword evidence="1" id="KW-1133">Transmembrane helix</keyword>
<sequence>MSDESAFENIRNGFSNTARLVSLWCAFGLAIHAGLGTILDVSLINEPFGSTMQLGSLVAVCVACYVDYTFPNIRTETVWRFGITVFLSFVVIGTINSTLHARTSGSLYYIVTAIGTWIAALMLGLSVAWPDDR</sequence>
<dbReference type="AlphaFoldDB" id="A0ABD5YXY1"/>
<feature type="transmembrane region" description="Helical" evidence="1">
    <location>
        <begin position="107"/>
        <end position="129"/>
    </location>
</feature>
<proteinExistence type="predicted"/>
<reference evidence="2 3" key="1">
    <citation type="journal article" date="2019" name="Int. J. Syst. Evol. Microbiol.">
        <title>The Global Catalogue of Microorganisms (GCM) 10K type strain sequencing project: providing services to taxonomists for standard genome sequencing and annotation.</title>
        <authorList>
            <consortium name="The Broad Institute Genomics Platform"/>
            <consortium name="The Broad Institute Genome Sequencing Center for Infectious Disease"/>
            <person name="Wu L."/>
            <person name="Ma J."/>
        </authorList>
    </citation>
    <scope>NUCLEOTIDE SEQUENCE [LARGE SCALE GENOMIC DNA]</scope>
    <source>
        <strain evidence="2 3">RDMS1</strain>
    </source>
</reference>
<keyword evidence="1" id="KW-0472">Membrane</keyword>
<comment type="caution">
    <text evidence="2">The sequence shown here is derived from an EMBL/GenBank/DDBJ whole genome shotgun (WGS) entry which is preliminary data.</text>
</comment>
<evidence type="ECO:0000256" key="1">
    <source>
        <dbReference type="SAM" id="Phobius"/>
    </source>
</evidence>
<dbReference type="Proteomes" id="UP001596417">
    <property type="component" value="Unassembled WGS sequence"/>
</dbReference>
<feature type="transmembrane region" description="Helical" evidence="1">
    <location>
        <begin position="51"/>
        <end position="70"/>
    </location>
</feature>
<feature type="transmembrane region" description="Helical" evidence="1">
    <location>
        <begin position="20"/>
        <end position="39"/>
    </location>
</feature>
<organism evidence="2 3">
    <name type="scientific">Halocatena marina</name>
    <dbReference type="NCBI Taxonomy" id="2934937"/>
    <lineage>
        <taxon>Archaea</taxon>
        <taxon>Methanobacteriati</taxon>
        <taxon>Methanobacteriota</taxon>
        <taxon>Stenosarchaea group</taxon>
        <taxon>Halobacteria</taxon>
        <taxon>Halobacteriales</taxon>
        <taxon>Natronomonadaceae</taxon>
        <taxon>Halocatena</taxon>
    </lineage>
</organism>